<dbReference type="GeneID" id="89993751"/>
<keyword evidence="1" id="KW-1133">Transmembrane helix</keyword>
<dbReference type="Pfam" id="PF00067">
    <property type="entry name" value="p450"/>
    <property type="match status" value="1"/>
</dbReference>
<proteinExistence type="predicted"/>
<dbReference type="InterPro" id="IPR001128">
    <property type="entry name" value="Cyt_P450"/>
</dbReference>
<evidence type="ECO:0000313" key="3">
    <source>
        <dbReference type="Proteomes" id="UP001334248"/>
    </source>
</evidence>
<reference evidence="2 3" key="1">
    <citation type="journal article" date="2023" name="Res Sq">
        <title>Genomic and morphological characterization of Knufia obscura isolated from the Mars 2020 spacecraft assembly facility.</title>
        <authorList>
            <person name="Chander A.M."/>
            <person name="Teixeira M.M."/>
            <person name="Singh N.K."/>
            <person name="Williams M.P."/>
            <person name="Parker C.W."/>
            <person name="Leo P."/>
            <person name="Stajich J.E."/>
            <person name="Torok T."/>
            <person name="Tighe S."/>
            <person name="Mason C.E."/>
            <person name="Venkateswaran K."/>
        </authorList>
    </citation>
    <scope>NUCLEOTIDE SEQUENCE [LARGE SCALE GENOMIC DNA]</scope>
    <source>
        <strain evidence="2 3">CCFEE 5817</strain>
    </source>
</reference>
<dbReference type="RefSeq" id="XP_064734252.1">
    <property type="nucleotide sequence ID" value="XM_064868755.1"/>
</dbReference>
<feature type="transmembrane region" description="Helical" evidence="1">
    <location>
        <begin position="13"/>
        <end position="31"/>
    </location>
</feature>
<dbReference type="InterPro" id="IPR002401">
    <property type="entry name" value="Cyt_P450_E_grp-I"/>
</dbReference>
<dbReference type="Proteomes" id="UP001334248">
    <property type="component" value="Unassembled WGS sequence"/>
</dbReference>
<dbReference type="InterPro" id="IPR050121">
    <property type="entry name" value="Cytochrome_P450_monoxygenase"/>
</dbReference>
<dbReference type="PANTHER" id="PTHR24305:SF227">
    <property type="entry name" value="P450, PUTATIVE (EUROFUNG)-RELATED"/>
    <property type="match status" value="1"/>
</dbReference>
<dbReference type="PANTHER" id="PTHR24305">
    <property type="entry name" value="CYTOCHROME P450"/>
    <property type="match status" value="1"/>
</dbReference>
<keyword evidence="1" id="KW-0812">Transmembrane</keyword>
<dbReference type="CDD" id="cd11069">
    <property type="entry name" value="CYP_FUM15-like"/>
    <property type="match status" value="1"/>
</dbReference>
<dbReference type="EMBL" id="JAVHJV010000001">
    <property type="protein sequence ID" value="KAK5946162.1"/>
    <property type="molecule type" value="Genomic_DNA"/>
</dbReference>
<dbReference type="PRINTS" id="PR00385">
    <property type="entry name" value="P450"/>
</dbReference>
<keyword evidence="3" id="KW-1185">Reference proteome</keyword>
<evidence type="ECO:0000313" key="2">
    <source>
        <dbReference type="EMBL" id="KAK5946162.1"/>
    </source>
</evidence>
<evidence type="ECO:0008006" key="4">
    <source>
        <dbReference type="Google" id="ProtNLM"/>
    </source>
</evidence>
<accession>A0ABR0S0H5</accession>
<feature type="transmembrane region" description="Helical" evidence="1">
    <location>
        <begin position="43"/>
        <end position="63"/>
    </location>
</feature>
<keyword evidence="1" id="KW-0472">Membrane</keyword>
<gene>
    <name evidence="2" type="ORF">PMZ80_000302</name>
</gene>
<protein>
    <recommendedName>
        <fullName evidence="4">Cytochrome P450</fullName>
    </recommendedName>
</protein>
<organism evidence="2 3">
    <name type="scientific">Knufia obscura</name>
    <dbReference type="NCBI Taxonomy" id="1635080"/>
    <lineage>
        <taxon>Eukaryota</taxon>
        <taxon>Fungi</taxon>
        <taxon>Dikarya</taxon>
        <taxon>Ascomycota</taxon>
        <taxon>Pezizomycotina</taxon>
        <taxon>Eurotiomycetes</taxon>
        <taxon>Chaetothyriomycetidae</taxon>
        <taxon>Chaetothyriales</taxon>
        <taxon>Trichomeriaceae</taxon>
        <taxon>Knufia</taxon>
    </lineage>
</organism>
<dbReference type="Gene3D" id="1.10.630.10">
    <property type="entry name" value="Cytochrome P450"/>
    <property type="match status" value="1"/>
</dbReference>
<dbReference type="InterPro" id="IPR036396">
    <property type="entry name" value="Cyt_P450_sf"/>
</dbReference>
<comment type="caution">
    <text evidence="2">The sequence shown here is derived from an EMBL/GenBank/DDBJ whole genome shotgun (WGS) entry which is preliminary data.</text>
</comment>
<name>A0ABR0S0H5_9EURO</name>
<sequence length="544" mass="61387">MGMVGPTTFWSSYTFWTGSSIAASILAINTVPEYTIGQSIAKTATTIFFAQWIVYSIYSVLLYPRFFSPLRDLPMVKEGNHPLMGQWYAITGEPSGEPMRRWINNTPNDGLIRYLGLFNRERILLTSPKVLAEVLNTKNYEFQRPQLLLRGIMKILGVGLLLAEGDDHKFQRKGLTPAFAFRHIKQLYPVFWSKSREMVKTIEDVELVQKKPNVEIEIGGWASRAALDIIGVGGMGQHFNSLSDPDTELNKTYRSVFSPSRQAQILGLLTFFIPAWIIENLPIKRNEDIMAASKIARDTSFQLVKQKKERLARKEKMDADIISIALESGQFTDEKLVDNVMTFLAAGHETTGSALTWSMYLLSKHPEVQTRLRQEVHEHINHLDNEINDTIIDGMPYLHAVCQEVLRVYSPVPMTLREAVVDTSIQGHYIPKGSVLMICPWAVNKSEELWGPDASEFNPDRWMKPGMANSGGATSNYAFLTFLHGPRSCIGQKFATAELACLLAAFVGKFEFEMTYPDEEIIIKGGITARPKNGMRLNLKPVDW</sequence>
<evidence type="ECO:0000256" key="1">
    <source>
        <dbReference type="SAM" id="Phobius"/>
    </source>
</evidence>
<dbReference type="SUPFAM" id="SSF48264">
    <property type="entry name" value="Cytochrome P450"/>
    <property type="match status" value="1"/>
</dbReference>
<dbReference type="PRINTS" id="PR00463">
    <property type="entry name" value="EP450I"/>
</dbReference>